<evidence type="ECO:0000313" key="4">
    <source>
        <dbReference type="Proteomes" id="UP000471082"/>
    </source>
</evidence>
<dbReference type="Pfam" id="PF21927">
    <property type="entry name" value="McpB_HAMP_2"/>
    <property type="match status" value="1"/>
</dbReference>
<feature type="non-terminal residue" evidence="3">
    <location>
        <position position="108"/>
    </location>
</feature>
<name>A0A7X5N328_XANPE</name>
<evidence type="ECO:0000259" key="1">
    <source>
        <dbReference type="Pfam" id="PF18575"/>
    </source>
</evidence>
<protein>
    <submittedName>
        <fullName evidence="3">Methyl-accepting chemotaxis protein</fullName>
    </submittedName>
</protein>
<reference evidence="3 4" key="1">
    <citation type="submission" date="2019-11" db="EMBL/GenBank/DDBJ databases">
        <title>Genome-resolved metagenomics to study the prevalence of co-infection and intraspecific heterogeneity among plant pathogen metapopulations.</title>
        <authorList>
            <person name="Newberry E."/>
            <person name="Bhandari R."/>
            <person name="Kemble J."/>
            <person name="Sikora E."/>
            <person name="Potnis N."/>
        </authorList>
    </citation>
    <scope>NUCLEOTIDE SEQUENCE [LARGE SCALE GENOMIC DNA]</scope>
    <source>
        <strain evidence="3">Xp_Tom_Tuscaloosa_18b</strain>
    </source>
</reference>
<accession>A0A7X5N328</accession>
<evidence type="ECO:0000313" key="3">
    <source>
        <dbReference type="EMBL" id="NEL80595.1"/>
    </source>
</evidence>
<feature type="non-terminal residue" evidence="3">
    <location>
        <position position="1"/>
    </location>
</feature>
<organism evidence="3 4">
    <name type="scientific">Xanthomonas perforans</name>
    <dbReference type="NCBI Taxonomy" id="442694"/>
    <lineage>
        <taxon>Bacteria</taxon>
        <taxon>Pseudomonadati</taxon>
        <taxon>Pseudomonadota</taxon>
        <taxon>Gammaproteobacteria</taxon>
        <taxon>Lysobacterales</taxon>
        <taxon>Lysobacteraceae</taxon>
        <taxon>Xanthomonas</taxon>
    </lineage>
</organism>
<dbReference type="EMBL" id="JAAGYU010001723">
    <property type="protein sequence ID" value="NEL80595.1"/>
    <property type="molecule type" value="Genomic_DNA"/>
</dbReference>
<feature type="domain" description="McpB second HAMP" evidence="2">
    <location>
        <begin position="66"/>
        <end position="102"/>
    </location>
</feature>
<sequence length="108" mass="11789">RTMGEGINRMVASHIAVKKQAMACVAEFGRGNFSAELERLPGKKAFINEIVEQIRGNLTGMVAEVNRMAAEHDAGDIDVVIETQRFSGDFRRMAEGINAMVASHIAVK</sequence>
<dbReference type="Gene3D" id="1.20.120.1530">
    <property type="match status" value="2"/>
</dbReference>
<dbReference type="CDD" id="cd17528">
    <property type="entry name" value="HAMP_III"/>
    <property type="match status" value="1"/>
</dbReference>
<dbReference type="CDD" id="cd17527">
    <property type="entry name" value="HAMP_II"/>
    <property type="match status" value="1"/>
</dbReference>
<dbReference type="AlphaFoldDB" id="A0A7X5N328"/>
<proteinExistence type="predicted"/>
<comment type="caution">
    <text evidence="3">The sequence shown here is derived from an EMBL/GenBank/DDBJ whole genome shotgun (WGS) entry which is preliminary data.</text>
</comment>
<evidence type="ECO:0000259" key="2">
    <source>
        <dbReference type="Pfam" id="PF21927"/>
    </source>
</evidence>
<dbReference type="Pfam" id="PF18575">
    <property type="entry name" value="HAMP_N3"/>
    <property type="match status" value="1"/>
</dbReference>
<dbReference type="InterPro" id="IPR054421">
    <property type="entry name" value="McpB_HAMP_2nd"/>
</dbReference>
<dbReference type="InterPro" id="IPR041395">
    <property type="entry name" value="McpB_HAMP_3rd"/>
</dbReference>
<gene>
    <name evidence="3" type="ORF">G3W61_30595</name>
</gene>
<dbReference type="Proteomes" id="UP000471082">
    <property type="component" value="Unassembled WGS sequence"/>
</dbReference>
<feature type="domain" description="McpB third HAMP" evidence="1">
    <location>
        <begin position="17"/>
        <end position="59"/>
    </location>
</feature>